<keyword evidence="5" id="KW-0472">Membrane</keyword>
<dbReference type="PROSITE" id="PS50926">
    <property type="entry name" value="TRAM"/>
    <property type="match status" value="1"/>
</dbReference>
<dbReference type="EMBL" id="CABL01000019">
    <property type="protein sequence ID" value="CBH76505.1"/>
    <property type="molecule type" value="Genomic_DNA"/>
</dbReference>
<proteinExistence type="predicted"/>
<reference evidence="7" key="1">
    <citation type="submission" date="2009-10" db="EMBL/GenBank/DDBJ databases">
        <title>Diversity of trophic interactions inside an arsenic-rich microbial ecosystem.</title>
        <authorList>
            <person name="Bertin P.N."/>
            <person name="Heinrich-Salmeron A."/>
            <person name="Pelletier E."/>
            <person name="Goulhen-Chollet F."/>
            <person name="Arsene-Ploetze F."/>
            <person name="Gallien S."/>
            <person name="Calteau A."/>
            <person name="Vallenet D."/>
            <person name="Casiot C."/>
            <person name="Chane-Woon-Ming B."/>
            <person name="Giloteaux L."/>
            <person name="Barakat M."/>
            <person name="Bonnefoy V."/>
            <person name="Bruneel O."/>
            <person name="Chandler M."/>
            <person name="Cleiss J."/>
            <person name="Duran R."/>
            <person name="Elbaz-Poulichet F."/>
            <person name="Fonknechten N."/>
            <person name="Lauga B."/>
            <person name="Mornico D."/>
            <person name="Ortet P."/>
            <person name="Schaeffer C."/>
            <person name="Siguier P."/>
            <person name="Alexander Thil Smith A."/>
            <person name="Van Dorsselaer A."/>
            <person name="Weissenbach J."/>
            <person name="Medigue C."/>
            <person name="Le Paslier D."/>
        </authorList>
    </citation>
    <scope>NUCLEOTIDE SEQUENCE</scope>
</reference>
<evidence type="ECO:0000256" key="1">
    <source>
        <dbReference type="ARBA" id="ARBA00001946"/>
    </source>
</evidence>
<name>E6PJ63_9ZZZZ</name>
<evidence type="ECO:0000256" key="5">
    <source>
        <dbReference type="SAM" id="Phobius"/>
    </source>
</evidence>
<evidence type="ECO:0000256" key="2">
    <source>
        <dbReference type="ARBA" id="ARBA00022722"/>
    </source>
</evidence>
<keyword evidence="2" id="KW-0540">Nuclease</keyword>
<feature type="transmembrane region" description="Helical" evidence="5">
    <location>
        <begin position="90"/>
        <end position="111"/>
    </location>
</feature>
<dbReference type="InterPro" id="IPR002716">
    <property type="entry name" value="PIN_dom"/>
</dbReference>
<dbReference type="GO" id="GO:0016787">
    <property type="term" value="F:hydrolase activity"/>
    <property type="evidence" value="ECO:0007669"/>
    <property type="project" value="UniProtKB-KW"/>
</dbReference>
<keyword evidence="5" id="KW-1133">Transmembrane helix</keyword>
<sequence length="362" mass="39174">MKTTTLSSTLLRAIFAMLFAVAGFLVGQEAYLRILTFHTAGSGVQILLDIAASVVGALLGIFLAPIAQSLFEEEARAVERSVERLAPSELVGGAAGLIVGLVIAYLTKSIFFEFVGVAGKTGSLIAILLYLVVAMFIAYLGARIGAKLRIVPLPPSLVSGLSPKVLDTSVIVDGRVVEAIKSGFLEGPFVLPRFVLRELQQIADSADALKRARGRRGLDVLGRLQEVAGLEVVDRDYPELAPGNVDAKLVRYAREFGAKIVTNDYNLQRVARVENVMTLNLHELTAALKPVVLPGEEMRVHVVREGKEPHQGVAYLDDGTMVVVERARRYLGDRLDVIVTSVLQTVSGRMIFARPKGEESEE</sequence>
<feature type="domain" description="TRAM" evidence="6">
    <location>
        <begin position="291"/>
        <end position="352"/>
    </location>
</feature>
<gene>
    <name evidence="7" type="primary">yacL</name>
    <name evidence="7" type="ORF">CARN1_0985</name>
</gene>
<dbReference type="PANTHER" id="PTHR11603:SF147">
    <property type="entry name" value="MEMBRANE PROTEIN"/>
    <property type="match status" value="1"/>
</dbReference>
<accession>E6PJ63</accession>
<evidence type="ECO:0000259" key="6">
    <source>
        <dbReference type="PROSITE" id="PS50926"/>
    </source>
</evidence>
<comment type="caution">
    <text evidence="7">The sequence shown here is derived from an EMBL/GenBank/DDBJ whole genome shotgun (WGS) entry which is preliminary data.</text>
</comment>
<evidence type="ECO:0000313" key="7">
    <source>
        <dbReference type="EMBL" id="CBH76505.1"/>
    </source>
</evidence>
<dbReference type="Gene3D" id="3.40.50.1010">
    <property type="entry name" value="5'-nuclease"/>
    <property type="match status" value="1"/>
</dbReference>
<dbReference type="InterPro" id="IPR002792">
    <property type="entry name" value="TRAM_dom"/>
</dbReference>
<feature type="transmembrane region" description="Helical" evidence="5">
    <location>
        <begin position="123"/>
        <end position="142"/>
    </location>
</feature>
<dbReference type="GO" id="GO:0004518">
    <property type="term" value="F:nuclease activity"/>
    <property type="evidence" value="ECO:0007669"/>
    <property type="project" value="UniProtKB-KW"/>
</dbReference>
<evidence type="ECO:0000256" key="4">
    <source>
        <dbReference type="ARBA" id="ARBA00022842"/>
    </source>
</evidence>
<dbReference type="Pfam" id="PF01938">
    <property type="entry name" value="TRAM"/>
    <property type="match status" value="1"/>
</dbReference>
<dbReference type="InterPro" id="IPR052041">
    <property type="entry name" value="Nucleic_acid_metab_PIN/TRAM"/>
</dbReference>
<dbReference type="CDD" id="cd09877">
    <property type="entry name" value="PIN_YacL-like"/>
    <property type="match status" value="1"/>
</dbReference>
<comment type="cofactor">
    <cofactor evidence="1">
        <name>Mg(2+)</name>
        <dbReference type="ChEBI" id="CHEBI:18420"/>
    </cofactor>
</comment>
<dbReference type="PANTHER" id="PTHR11603">
    <property type="entry name" value="AAA FAMILY ATPASE"/>
    <property type="match status" value="1"/>
</dbReference>
<dbReference type="InterPro" id="IPR029060">
    <property type="entry name" value="PIN-like_dom_sf"/>
</dbReference>
<feature type="transmembrane region" description="Helical" evidence="5">
    <location>
        <begin position="46"/>
        <end position="70"/>
    </location>
</feature>
<dbReference type="SUPFAM" id="SSF88723">
    <property type="entry name" value="PIN domain-like"/>
    <property type="match status" value="1"/>
</dbReference>
<keyword evidence="4" id="KW-0460">Magnesium</keyword>
<protein>
    <submittedName>
        <fullName evidence="7">Putative membrane protein</fullName>
    </submittedName>
</protein>
<organism evidence="7">
    <name type="scientific">mine drainage metagenome</name>
    <dbReference type="NCBI Taxonomy" id="410659"/>
    <lineage>
        <taxon>unclassified sequences</taxon>
        <taxon>metagenomes</taxon>
        <taxon>ecological metagenomes</taxon>
    </lineage>
</organism>
<dbReference type="Pfam" id="PF01850">
    <property type="entry name" value="PIN"/>
    <property type="match status" value="1"/>
</dbReference>
<feature type="transmembrane region" description="Helical" evidence="5">
    <location>
        <begin position="9"/>
        <end position="26"/>
    </location>
</feature>
<keyword evidence="5" id="KW-0812">Transmembrane</keyword>
<evidence type="ECO:0000256" key="3">
    <source>
        <dbReference type="ARBA" id="ARBA00022801"/>
    </source>
</evidence>
<keyword evidence="3" id="KW-0378">Hydrolase</keyword>
<dbReference type="SMART" id="SM00670">
    <property type="entry name" value="PINc"/>
    <property type="match status" value="1"/>
</dbReference>
<dbReference type="AlphaFoldDB" id="E6PJ63"/>